<evidence type="ECO:0000313" key="2">
    <source>
        <dbReference type="WBParaSite" id="Minc3s00395g11562"/>
    </source>
</evidence>
<keyword evidence="1" id="KW-1185">Reference proteome</keyword>
<name>A0A914LBC3_MELIC</name>
<sequence>MCSNTLLCTSSCCKTNNIRKSSDYRKTSCSSLNNPCCYKRPHDHWTSPFLFQPAHSTNLRILAEN</sequence>
<dbReference type="Proteomes" id="UP000887563">
    <property type="component" value="Unplaced"/>
</dbReference>
<reference evidence="2" key="1">
    <citation type="submission" date="2022-11" db="UniProtKB">
        <authorList>
            <consortium name="WormBaseParasite"/>
        </authorList>
    </citation>
    <scope>IDENTIFICATION</scope>
</reference>
<evidence type="ECO:0000313" key="1">
    <source>
        <dbReference type="Proteomes" id="UP000887563"/>
    </source>
</evidence>
<protein>
    <submittedName>
        <fullName evidence="2">Candidate secreted effector</fullName>
    </submittedName>
</protein>
<organism evidence="1 2">
    <name type="scientific">Meloidogyne incognita</name>
    <name type="common">Southern root-knot nematode worm</name>
    <name type="synonym">Oxyuris incognita</name>
    <dbReference type="NCBI Taxonomy" id="6306"/>
    <lineage>
        <taxon>Eukaryota</taxon>
        <taxon>Metazoa</taxon>
        <taxon>Ecdysozoa</taxon>
        <taxon>Nematoda</taxon>
        <taxon>Chromadorea</taxon>
        <taxon>Rhabditida</taxon>
        <taxon>Tylenchina</taxon>
        <taxon>Tylenchomorpha</taxon>
        <taxon>Tylenchoidea</taxon>
        <taxon>Meloidogynidae</taxon>
        <taxon>Meloidogyninae</taxon>
        <taxon>Meloidogyne</taxon>
        <taxon>Meloidogyne incognita group</taxon>
    </lineage>
</organism>
<dbReference type="WBParaSite" id="Minc3s00395g11562">
    <property type="protein sequence ID" value="Minc3s00395g11562"/>
    <property type="gene ID" value="Minc3s00395g11562"/>
</dbReference>
<accession>A0A914LBC3</accession>
<dbReference type="AlphaFoldDB" id="A0A914LBC3"/>
<proteinExistence type="predicted"/>